<sequence length="228" mass="23430">MNEPAWQRWGMGSGLVAVAAGAAAVLFERGAVSPEQPAPDIAAFFAANGSALVAQSLLFVAGAVALLWFLGCLRVFLAESEGGPARLSTLAFGAGVAQVVLNLIAQAWQIGLATAPPAQVTGRDLALMNAMFALANVPVAVMFAAVALVSLRHRAFPRWLGWLAAPAAAAYAVLSAGIAVTSGPLAPGGWLQFLLYPALVIWLVPATIVMIARSGRSAAPEHPGTPRE</sequence>
<evidence type="ECO:0000313" key="2">
    <source>
        <dbReference type="EMBL" id="TMR18649.1"/>
    </source>
</evidence>
<reference evidence="2 3" key="1">
    <citation type="submission" date="2019-05" db="EMBL/GenBank/DDBJ databases">
        <title>Draft genome sequence of Nonomuraea zeae DSM 100528.</title>
        <authorList>
            <person name="Saricaoglu S."/>
            <person name="Isik K."/>
        </authorList>
    </citation>
    <scope>NUCLEOTIDE SEQUENCE [LARGE SCALE GENOMIC DNA]</scope>
    <source>
        <strain evidence="2 3">DSM 100528</strain>
    </source>
</reference>
<name>A0A5S4FGF4_9ACTN</name>
<protein>
    <recommendedName>
        <fullName evidence="4">DUF4386 domain-containing protein</fullName>
    </recommendedName>
</protein>
<organism evidence="2 3">
    <name type="scientific">Nonomuraea zeae</name>
    <dbReference type="NCBI Taxonomy" id="1642303"/>
    <lineage>
        <taxon>Bacteria</taxon>
        <taxon>Bacillati</taxon>
        <taxon>Actinomycetota</taxon>
        <taxon>Actinomycetes</taxon>
        <taxon>Streptosporangiales</taxon>
        <taxon>Streptosporangiaceae</taxon>
        <taxon>Nonomuraea</taxon>
    </lineage>
</organism>
<feature type="transmembrane region" description="Helical" evidence="1">
    <location>
        <begin position="89"/>
        <end position="110"/>
    </location>
</feature>
<dbReference type="OrthoDB" id="4933534at2"/>
<keyword evidence="1" id="KW-1133">Transmembrane helix</keyword>
<keyword evidence="1" id="KW-0812">Transmembrane</keyword>
<dbReference type="Proteomes" id="UP000306628">
    <property type="component" value="Unassembled WGS sequence"/>
</dbReference>
<feature type="transmembrane region" description="Helical" evidence="1">
    <location>
        <begin position="58"/>
        <end position="77"/>
    </location>
</feature>
<dbReference type="AlphaFoldDB" id="A0A5S4FGF4"/>
<keyword evidence="3" id="KW-1185">Reference proteome</keyword>
<dbReference type="RefSeq" id="WP_138697532.1">
    <property type="nucleotide sequence ID" value="NZ_JBHSAZ010000089.1"/>
</dbReference>
<gene>
    <name evidence="2" type="ORF">ETD85_53425</name>
</gene>
<proteinExistence type="predicted"/>
<feature type="transmembrane region" description="Helical" evidence="1">
    <location>
        <begin position="193"/>
        <end position="212"/>
    </location>
</feature>
<feature type="transmembrane region" description="Helical" evidence="1">
    <location>
        <begin position="130"/>
        <end position="151"/>
    </location>
</feature>
<evidence type="ECO:0008006" key="4">
    <source>
        <dbReference type="Google" id="ProtNLM"/>
    </source>
</evidence>
<evidence type="ECO:0000313" key="3">
    <source>
        <dbReference type="Proteomes" id="UP000306628"/>
    </source>
</evidence>
<dbReference type="EMBL" id="VCKX01000339">
    <property type="protein sequence ID" value="TMR18649.1"/>
    <property type="molecule type" value="Genomic_DNA"/>
</dbReference>
<accession>A0A5S4FGF4</accession>
<keyword evidence="1" id="KW-0472">Membrane</keyword>
<feature type="transmembrane region" description="Helical" evidence="1">
    <location>
        <begin position="160"/>
        <end position="181"/>
    </location>
</feature>
<evidence type="ECO:0000256" key="1">
    <source>
        <dbReference type="SAM" id="Phobius"/>
    </source>
</evidence>
<comment type="caution">
    <text evidence="2">The sequence shown here is derived from an EMBL/GenBank/DDBJ whole genome shotgun (WGS) entry which is preliminary data.</text>
</comment>